<keyword evidence="4" id="KW-1185">Reference proteome</keyword>
<name>A0A0D9XHS4_9ORYZ</name>
<feature type="domain" description="F-box" evidence="2">
    <location>
        <begin position="26"/>
        <end position="67"/>
    </location>
</feature>
<dbReference type="HOGENOM" id="CLU_017945_2_2_1"/>
<dbReference type="SMART" id="SM00256">
    <property type="entry name" value="FBOX"/>
    <property type="match status" value="1"/>
</dbReference>
<organism evidence="3 4">
    <name type="scientific">Leersia perrieri</name>
    <dbReference type="NCBI Taxonomy" id="77586"/>
    <lineage>
        <taxon>Eukaryota</taxon>
        <taxon>Viridiplantae</taxon>
        <taxon>Streptophyta</taxon>
        <taxon>Embryophyta</taxon>
        <taxon>Tracheophyta</taxon>
        <taxon>Spermatophyta</taxon>
        <taxon>Magnoliopsida</taxon>
        <taxon>Liliopsida</taxon>
        <taxon>Poales</taxon>
        <taxon>Poaceae</taxon>
        <taxon>BOP clade</taxon>
        <taxon>Oryzoideae</taxon>
        <taxon>Oryzeae</taxon>
        <taxon>Oryzinae</taxon>
        <taxon>Leersia</taxon>
    </lineage>
</organism>
<dbReference type="Gramene" id="LPERR10G01750.2">
    <property type="protein sequence ID" value="LPERR10G01750.2"/>
    <property type="gene ID" value="LPERR10G01750"/>
</dbReference>
<dbReference type="Pfam" id="PF23635">
    <property type="entry name" value="Beta-prop_AT5G49610-like"/>
    <property type="match status" value="1"/>
</dbReference>
<accession>A0A0D9XHS4</accession>
<dbReference type="PANTHER" id="PTHR32133:SF396">
    <property type="entry name" value="OS10G0141600 PROTEIN"/>
    <property type="match status" value="1"/>
</dbReference>
<evidence type="ECO:0000259" key="2">
    <source>
        <dbReference type="SMART" id="SM00256"/>
    </source>
</evidence>
<dbReference type="Proteomes" id="UP000032180">
    <property type="component" value="Chromosome 10"/>
</dbReference>
<dbReference type="PANTHER" id="PTHR32133">
    <property type="entry name" value="OS07G0120400 PROTEIN"/>
    <property type="match status" value="1"/>
</dbReference>
<sequence length="384" mass="42272">MGSMLPSPPRPRPCPHPRAAPPSPPPPDDLLFEILLRLPPDPHHLHRASLVCKRWRRLIHSPLFLPSFRAFHRTPPVLGFYHNNSPSFGSHVGPSFVAAASVGPSVVFPDNDWRILGCRHGRVLLRSDPGWLQLLVWDPITGHRRSVRLGRLGSHVQSCNAAVLGDQDSIPRREGSFRVAFVFTGEGRASACIYSSETETWGRLIMAAEIRCGDVGRNPSALAGGNKLYWMLDDGDILELNLTKETLAVVAPPPDAMSLYCGNIQLMANGGGGEVGLVGMEVFSLQMWAREEASGSWVLRKTINLDVFAPRPRARLIHVPPVRLLGVDEDGRIVFVWTVDGIFMVHLEDGMLRIVSAARMVEFVYPYSSFYVAGGKGEDDSALV</sequence>
<dbReference type="InterPro" id="IPR036047">
    <property type="entry name" value="F-box-like_dom_sf"/>
</dbReference>
<feature type="region of interest" description="Disordered" evidence="1">
    <location>
        <begin position="1"/>
        <end position="23"/>
    </location>
</feature>
<dbReference type="InterPro" id="IPR056594">
    <property type="entry name" value="AT5G49610-like_b-prop"/>
</dbReference>
<protein>
    <recommendedName>
        <fullName evidence="2">F-box domain-containing protein</fullName>
    </recommendedName>
</protein>
<evidence type="ECO:0000313" key="4">
    <source>
        <dbReference type="Proteomes" id="UP000032180"/>
    </source>
</evidence>
<reference evidence="4" key="2">
    <citation type="submission" date="2013-12" db="EMBL/GenBank/DDBJ databases">
        <authorList>
            <person name="Yu Y."/>
            <person name="Lee S."/>
            <person name="de Baynast K."/>
            <person name="Wissotski M."/>
            <person name="Liu L."/>
            <person name="Talag J."/>
            <person name="Goicoechea J."/>
            <person name="Angelova A."/>
            <person name="Jetty R."/>
            <person name="Kudrna D."/>
            <person name="Golser W."/>
            <person name="Rivera L."/>
            <person name="Zhang J."/>
            <person name="Wing R."/>
        </authorList>
    </citation>
    <scope>NUCLEOTIDE SEQUENCE</scope>
</reference>
<dbReference type="Gene3D" id="1.20.1280.50">
    <property type="match status" value="1"/>
</dbReference>
<evidence type="ECO:0000256" key="1">
    <source>
        <dbReference type="SAM" id="MobiDB-lite"/>
    </source>
</evidence>
<proteinExistence type="predicted"/>
<reference evidence="3 4" key="1">
    <citation type="submission" date="2012-08" db="EMBL/GenBank/DDBJ databases">
        <title>Oryza genome evolution.</title>
        <authorList>
            <person name="Wing R.A."/>
        </authorList>
    </citation>
    <scope>NUCLEOTIDE SEQUENCE</scope>
</reference>
<dbReference type="Pfam" id="PF00646">
    <property type="entry name" value="F-box"/>
    <property type="match status" value="1"/>
</dbReference>
<dbReference type="EnsemblPlants" id="LPERR10G01750.2">
    <property type="protein sequence ID" value="LPERR10G01750.2"/>
    <property type="gene ID" value="LPERR10G01750"/>
</dbReference>
<dbReference type="AlphaFoldDB" id="A0A0D9XHS4"/>
<dbReference type="eggNOG" id="ENOG502R4YV">
    <property type="taxonomic scope" value="Eukaryota"/>
</dbReference>
<evidence type="ECO:0000313" key="3">
    <source>
        <dbReference type="EnsemblPlants" id="LPERR10G01750.2"/>
    </source>
</evidence>
<dbReference type="SUPFAM" id="SSF81383">
    <property type="entry name" value="F-box domain"/>
    <property type="match status" value="1"/>
</dbReference>
<reference evidence="3" key="3">
    <citation type="submission" date="2015-04" db="UniProtKB">
        <authorList>
            <consortium name="EnsemblPlants"/>
        </authorList>
    </citation>
    <scope>IDENTIFICATION</scope>
</reference>
<dbReference type="InterPro" id="IPR001810">
    <property type="entry name" value="F-box_dom"/>
</dbReference>